<dbReference type="EMBL" id="JAKOGI010003049">
    <property type="protein sequence ID" value="KAJ8420920.1"/>
    <property type="molecule type" value="Genomic_DNA"/>
</dbReference>
<accession>A0A9Q1JJZ0</accession>
<keyword evidence="3" id="KW-1185">Reference proteome</keyword>
<gene>
    <name evidence="2" type="ORF">Cgig2_018387</name>
</gene>
<reference evidence="2" key="1">
    <citation type="submission" date="2022-04" db="EMBL/GenBank/DDBJ databases">
        <title>Carnegiea gigantea Genome sequencing and assembly v2.</title>
        <authorList>
            <person name="Copetti D."/>
            <person name="Sanderson M.J."/>
            <person name="Burquez A."/>
            <person name="Wojciechowski M.F."/>
        </authorList>
    </citation>
    <scope>NUCLEOTIDE SEQUENCE</scope>
    <source>
        <strain evidence="2">SGP5-SGP5p</strain>
        <tissue evidence="2">Aerial part</tissue>
    </source>
</reference>
<evidence type="ECO:0008006" key="4">
    <source>
        <dbReference type="Google" id="ProtNLM"/>
    </source>
</evidence>
<evidence type="ECO:0000313" key="2">
    <source>
        <dbReference type="EMBL" id="KAJ8420920.1"/>
    </source>
</evidence>
<dbReference type="PANTHER" id="PTHR33144">
    <property type="entry name" value="OS10G0409366 PROTEIN-RELATED"/>
    <property type="match status" value="1"/>
</dbReference>
<feature type="coiled-coil region" evidence="1">
    <location>
        <begin position="161"/>
        <end position="195"/>
    </location>
</feature>
<dbReference type="Proteomes" id="UP001153076">
    <property type="component" value="Unassembled WGS sequence"/>
</dbReference>
<evidence type="ECO:0000256" key="1">
    <source>
        <dbReference type="SAM" id="Coils"/>
    </source>
</evidence>
<protein>
    <recommendedName>
        <fullName evidence="4">Transposase</fullName>
    </recommendedName>
</protein>
<dbReference type="OrthoDB" id="1913335at2759"/>
<dbReference type="PANTHER" id="PTHR33144:SF52">
    <property type="match status" value="1"/>
</dbReference>
<comment type="caution">
    <text evidence="2">The sequence shown here is derived from an EMBL/GenBank/DDBJ whole genome shotgun (WGS) entry which is preliminary data.</text>
</comment>
<dbReference type="AlphaFoldDB" id="A0A9Q1JJZ0"/>
<proteinExistence type="predicted"/>
<sequence>MLYPLKHEFCFPWQSKFVIPNQVAESYALKSIGGKWSNFKADHKLEHYELNRGNVSAIMNRHRPDCVPKDQWISLVTYSISDKGKTVNGVEPSRAHVYVDTHKDRKTRPAPMDEKSKQAVVIMKEVVGEERRGRVLGLGLGPSSLAALSSTQYRKHLDDGHDQCNERIEFLEAENKRLQDKLIRLEGQQTEVLAEIARLRALVDDSMTNGATLSNSIQTQNGNVSLFVFNVFYT</sequence>
<name>A0A9Q1JJZ0_9CARY</name>
<evidence type="ECO:0000313" key="3">
    <source>
        <dbReference type="Proteomes" id="UP001153076"/>
    </source>
</evidence>
<keyword evidence="1" id="KW-0175">Coiled coil</keyword>
<organism evidence="2 3">
    <name type="scientific">Carnegiea gigantea</name>
    <dbReference type="NCBI Taxonomy" id="171969"/>
    <lineage>
        <taxon>Eukaryota</taxon>
        <taxon>Viridiplantae</taxon>
        <taxon>Streptophyta</taxon>
        <taxon>Embryophyta</taxon>
        <taxon>Tracheophyta</taxon>
        <taxon>Spermatophyta</taxon>
        <taxon>Magnoliopsida</taxon>
        <taxon>eudicotyledons</taxon>
        <taxon>Gunneridae</taxon>
        <taxon>Pentapetalae</taxon>
        <taxon>Caryophyllales</taxon>
        <taxon>Cactineae</taxon>
        <taxon>Cactaceae</taxon>
        <taxon>Cactoideae</taxon>
        <taxon>Echinocereeae</taxon>
        <taxon>Carnegiea</taxon>
    </lineage>
</organism>